<comment type="subcellular location">
    <subcellularLocation>
        <location evidence="1 14">Cytoplasm</location>
    </subcellularLocation>
</comment>
<dbReference type="SUPFAM" id="SSF102114">
    <property type="entry name" value="Radical SAM enzymes"/>
    <property type="match status" value="1"/>
</dbReference>
<dbReference type="PROSITE" id="PS51918">
    <property type="entry name" value="RADICAL_SAM"/>
    <property type="match status" value="1"/>
</dbReference>
<dbReference type="PIRSF" id="PIRSF000167">
    <property type="entry name" value="HemN"/>
    <property type="match status" value="1"/>
</dbReference>
<evidence type="ECO:0000256" key="4">
    <source>
        <dbReference type="ARBA" id="ARBA00011245"/>
    </source>
</evidence>
<comment type="subunit">
    <text evidence="4">Monomer.</text>
</comment>
<sequence length="445" mass="49677">MTDHLVRRYGGLQVPRYTSYPSAAEFSASVGQKDHETWLRHLEPGSRISVYLHVPYCRQLCLYCGCHTKVVRRDEVIDRYRETLEAEIRLVARRVKEPLRIARLHWGGGTPSILGLDGLRSVLDSLARSFDFDAGLEHAIELDPRFVSRPLAQGLAALGVNRVSLGVQDLDDIVQLAIGRVQPFDDVRSAVEFLREAGIERLNLDLMYGLPHQTCESIQETCTKVLSLHPDRVACYGYAHMPQRKANQRLINSAALPGPEERFLQARAVAECFTQNGYVAIGLDHFARPTDPLAMASLSGTLHRNFQGYTDDDRPILVAFGASAISQLPDGYVQNVADIGTYLRAIDEERLPAARGYRLTPDDRARGTIIESLMCNFTADLSILGEPSHYVDELALLRPLIADGLVRLDRHSMMMTEAGRPFVRLAAAVFDQFRADDFSRFSAAV</sequence>
<dbReference type="Gene3D" id="1.10.10.920">
    <property type="match status" value="1"/>
</dbReference>
<reference evidence="16 17" key="1">
    <citation type="submission" date="2021-09" db="EMBL/GenBank/DDBJ databases">
        <title>The complete genome sequence of a new microorganism.</title>
        <authorList>
            <person name="Zi Z."/>
        </authorList>
    </citation>
    <scope>NUCLEOTIDE SEQUENCE [LARGE SCALE GENOMIC DNA]</scope>
    <source>
        <strain evidence="16 17">WGZ8</strain>
    </source>
</reference>
<evidence type="ECO:0000256" key="9">
    <source>
        <dbReference type="ARBA" id="ARBA00023002"/>
    </source>
</evidence>
<dbReference type="InterPro" id="IPR034505">
    <property type="entry name" value="Coproporphyrinogen-III_oxidase"/>
</dbReference>
<dbReference type="GO" id="GO:0051989">
    <property type="term" value="F:coproporphyrinogen dehydrogenase activity"/>
    <property type="evidence" value="ECO:0007669"/>
    <property type="project" value="UniProtKB-EC"/>
</dbReference>
<evidence type="ECO:0000256" key="1">
    <source>
        <dbReference type="ARBA" id="ARBA00004496"/>
    </source>
</evidence>
<evidence type="ECO:0000256" key="10">
    <source>
        <dbReference type="ARBA" id="ARBA00023004"/>
    </source>
</evidence>
<dbReference type="InterPro" id="IPR007197">
    <property type="entry name" value="rSAM"/>
</dbReference>
<keyword evidence="12 14" id="KW-0627">Porphyrin biosynthesis</keyword>
<keyword evidence="10 14" id="KW-0408">Iron</keyword>
<dbReference type="CDD" id="cd01335">
    <property type="entry name" value="Radical_SAM"/>
    <property type="match status" value="1"/>
</dbReference>
<keyword evidence="5 14" id="KW-0004">4Fe-4S</keyword>
<evidence type="ECO:0000256" key="5">
    <source>
        <dbReference type="ARBA" id="ARBA00022485"/>
    </source>
</evidence>
<evidence type="ECO:0000313" key="17">
    <source>
        <dbReference type="Proteomes" id="UP000704176"/>
    </source>
</evidence>
<keyword evidence="11 14" id="KW-0411">Iron-sulfur</keyword>
<evidence type="ECO:0000256" key="6">
    <source>
        <dbReference type="ARBA" id="ARBA00022490"/>
    </source>
</evidence>
<evidence type="ECO:0000256" key="13">
    <source>
        <dbReference type="ARBA" id="ARBA00048321"/>
    </source>
</evidence>
<dbReference type="Gene3D" id="3.20.20.70">
    <property type="entry name" value="Aldolase class I"/>
    <property type="match status" value="1"/>
</dbReference>
<evidence type="ECO:0000313" key="16">
    <source>
        <dbReference type="EMBL" id="MBZ6078652.1"/>
    </source>
</evidence>
<comment type="caution">
    <text evidence="16">The sequence shown here is derived from an EMBL/GenBank/DDBJ whole genome shotgun (WGS) entry which is preliminary data.</text>
</comment>
<keyword evidence="17" id="KW-1185">Reference proteome</keyword>
<evidence type="ECO:0000256" key="14">
    <source>
        <dbReference type="PIRNR" id="PIRNR000167"/>
    </source>
</evidence>
<protein>
    <recommendedName>
        <fullName evidence="14">Coproporphyrinogen-III oxidase</fullName>
        <ecNumber evidence="14">1.3.98.3</ecNumber>
    </recommendedName>
</protein>
<dbReference type="PANTHER" id="PTHR13932">
    <property type="entry name" value="COPROPORPHYRINIGEN III OXIDASE"/>
    <property type="match status" value="1"/>
</dbReference>
<dbReference type="InterPro" id="IPR058240">
    <property type="entry name" value="rSAM_sf"/>
</dbReference>
<dbReference type="Pfam" id="PF04055">
    <property type="entry name" value="Radical_SAM"/>
    <property type="match status" value="1"/>
</dbReference>
<evidence type="ECO:0000256" key="7">
    <source>
        <dbReference type="ARBA" id="ARBA00022691"/>
    </source>
</evidence>
<proteinExistence type="inferred from homology"/>
<dbReference type="Proteomes" id="UP000704176">
    <property type="component" value="Unassembled WGS sequence"/>
</dbReference>
<comment type="catalytic activity">
    <reaction evidence="13 14">
        <text>coproporphyrinogen III + 2 S-adenosyl-L-methionine = protoporphyrinogen IX + 2 5'-deoxyadenosine + 2 L-methionine + 2 CO2</text>
        <dbReference type="Rhea" id="RHEA:15425"/>
        <dbReference type="ChEBI" id="CHEBI:16526"/>
        <dbReference type="ChEBI" id="CHEBI:17319"/>
        <dbReference type="ChEBI" id="CHEBI:57307"/>
        <dbReference type="ChEBI" id="CHEBI:57309"/>
        <dbReference type="ChEBI" id="CHEBI:57844"/>
        <dbReference type="ChEBI" id="CHEBI:59789"/>
        <dbReference type="EC" id="1.3.98.3"/>
    </reaction>
</comment>
<evidence type="ECO:0000256" key="2">
    <source>
        <dbReference type="ARBA" id="ARBA00004785"/>
    </source>
</evidence>
<dbReference type="InterPro" id="IPR004558">
    <property type="entry name" value="Coprogen_oxidase_HemN"/>
</dbReference>
<keyword evidence="6 14" id="KW-0963">Cytoplasm</keyword>
<accession>A0ABS7VUN0</accession>
<dbReference type="SMART" id="SM00729">
    <property type="entry name" value="Elp3"/>
    <property type="match status" value="1"/>
</dbReference>
<dbReference type="NCBIfam" id="TIGR00538">
    <property type="entry name" value="hemN"/>
    <property type="match status" value="1"/>
</dbReference>
<keyword evidence="8 14" id="KW-0479">Metal-binding</keyword>
<evidence type="ECO:0000256" key="3">
    <source>
        <dbReference type="ARBA" id="ARBA00005493"/>
    </source>
</evidence>
<evidence type="ECO:0000256" key="11">
    <source>
        <dbReference type="ARBA" id="ARBA00023014"/>
    </source>
</evidence>
<name>A0ABS7VUN0_9HYPH</name>
<dbReference type="InterPro" id="IPR013785">
    <property type="entry name" value="Aldolase_TIM"/>
</dbReference>
<comment type="cofactor">
    <cofactor evidence="14">
        <name>[4Fe-4S] cluster</name>
        <dbReference type="ChEBI" id="CHEBI:49883"/>
    </cofactor>
    <text evidence="14">Binds 1 [4Fe-4S] cluster. The cluster is coordinated with 3 cysteines and an exchangeable S-adenosyl-L-methionine.</text>
</comment>
<keyword evidence="9 14" id="KW-0560">Oxidoreductase</keyword>
<keyword evidence="7 14" id="KW-0949">S-adenosyl-L-methionine</keyword>
<dbReference type="EC" id="1.3.98.3" evidence="14"/>
<dbReference type="InterPro" id="IPR006638">
    <property type="entry name" value="Elp3/MiaA/NifB-like_rSAM"/>
</dbReference>
<feature type="domain" description="Radical SAM core" evidence="15">
    <location>
        <begin position="42"/>
        <end position="276"/>
    </location>
</feature>
<dbReference type="SFLD" id="SFLDG01065">
    <property type="entry name" value="anaerobic_coproporphyrinogen-I"/>
    <property type="match status" value="1"/>
</dbReference>
<evidence type="ECO:0000259" key="15">
    <source>
        <dbReference type="PROSITE" id="PS51918"/>
    </source>
</evidence>
<gene>
    <name evidence="16" type="primary">hemN</name>
    <name evidence="16" type="ORF">K9B37_20535</name>
</gene>
<dbReference type="RefSeq" id="WP_224315400.1">
    <property type="nucleotide sequence ID" value="NZ_JAIRBM010000020.1"/>
</dbReference>
<evidence type="ECO:0000256" key="8">
    <source>
        <dbReference type="ARBA" id="ARBA00022723"/>
    </source>
</evidence>
<evidence type="ECO:0000256" key="12">
    <source>
        <dbReference type="ARBA" id="ARBA00023244"/>
    </source>
</evidence>
<dbReference type="EMBL" id="JAIRBM010000020">
    <property type="protein sequence ID" value="MBZ6078652.1"/>
    <property type="molecule type" value="Genomic_DNA"/>
</dbReference>
<organism evidence="16 17">
    <name type="scientific">Microvirga puerhi</name>
    <dbReference type="NCBI Taxonomy" id="2876078"/>
    <lineage>
        <taxon>Bacteria</taxon>
        <taxon>Pseudomonadati</taxon>
        <taxon>Pseudomonadota</taxon>
        <taxon>Alphaproteobacteria</taxon>
        <taxon>Hyphomicrobiales</taxon>
        <taxon>Methylobacteriaceae</taxon>
        <taxon>Microvirga</taxon>
    </lineage>
</organism>
<comment type="pathway">
    <text evidence="2 14">Porphyrin-containing compound metabolism; protoporphyrin-IX biosynthesis; protoporphyrinogen-IX from coproporphyrinogen-III (AdoMet route): step 1/1.</text>
</comment>
<dbReference type="SFLD" id="SFLDS00029">
    <property type="entry name" value="Radical_SAM"/>
    <property type="match status" value="1"/>
</dbReference>
<comment type="similarity">
    <text evidence="3 14">Belongs to the anaerobic coproporphyrinogen-III oxidase family.</text>
</comment>
<dbReference type="PANTHER" id="PTHR13932:SF6">
    <property type="entry name" value="OXYGEN-INDEPENDENT COPROPORPHYRINOGEN III OXIDASE"/>
    <property type="match status" value="1"/>
</dbReference>